<comment type="domain">
    <text evidence="6">Has three domains with a flexible linker between the domains II and III and assumes an 'L' shape. Domain III is highly mobile and contacts RuvB.</text>
</comment>
<dbReference type="SUPFAM" id="SSF50249">
    <property type="entry name" value="Nucleic acid-binding proteins"/>
    <property type="match status" value="1"/>
</dbReference>
<reference evidence="9" key="1">
    <citation type="submission" date="2009-12" db="EMBL/GenBank/DDBJ databases">
        <title>Complete sequence of Treponema azotonutricium strain ZAS-9.</title>
        <authorList>
            <person name="Tetu S.G."/>
            <person name="Matson E."/>
            <person name="Ren Q."/>
            <person name="Seshadri R."/>
            <person name="Elbourne L."/>
            <person name="Hassan K.A."/>
            <person name="Durkin A."/>
            <person name="Radune D."/>
            <person name="Mohamoud Y."/>
            <person name="Shay R."/>
            <person name="Jin S."/>
            <person name="Zhang X."/>
            <person name="Lucey K."/>
            <person name="Ballor N.R."/>
            <person name="Ottesen E."/>
            <person name="Rosenthal R."/>
            <person name="Allen A."/>
            <person name="Leadbetter J.R."/>
            <person name="Paulsen I.T."/>
        </authorList>
    </citation>
    <scope>NUCLEOTIDE SEQUENCE [LARGE SCALE GENOMIC DNA]</scope>
    <source>
        <strain evidence="9">ATCC BAA-888 / DSM 13862 / ZAS-9</strain>
    </source>
</reference>
<feature type="region of interest" description="Domain I" evidence="6">
    <location>
        <begin position="1"/>
        <end position="64"/>
    </location>
</feature>
<dbReference type="InParanoid" id="F5YC95"/>
<dbReference type="HOGENOM" id="CLU_087936_2_0_12"/>
<dbReference type="InterPro" id="IPR003583">
    <property type="entry name" value="Hlx-hairpin-Hlx_DNA-bd_motif"/>
</dbReference>
<dbReference type="Gene3D" id="2.40.50.140">
    <property type="entry name" value="Nucleic acid-binding proteins"/>
    <property type="match status" value="1"/>
</dbReference>
<evidence type="ECO:0000256" key="3">
    <source>
        <dbReference type="ARBA" id="ARBA00023125"/>
    </source>
</evidence>
<dbReference type="GO" id="GO:0016787">
    <property type="term" value="F:hydrolase activity"/>
    <property type="evidence" value="ECO:0007669"/>
    <property type="project" value="UniProtKB-KW"/>
</dbReference>
<dbReference type="AlphaFoldDB" id="F5YC95"/>
<sequence>MFNSLKGIITEKLSDSVYLLTGGVEWEISVPSTDIDRLPTRGEEGRVYTWLLHREDQMKLFGFADEERRATFLELLKVEGIGPKGALKIMGGIGQEELERALETENLSRLEAVPGLGKKTAQKMILALKGKLASARAAPEIASPYGELANALVEMGYDKKQAVDALAKADADLASSLTGKDKAEKEKLLFKQAIVYLSGM</sequence>
<protein>
    <recommendedName>
        <fullName evidence="6">Holliday junction branch migration complex subunit RuvA</fullName>
    </recommendedName>
</protein>
<dbReference type="FunCoup" id="F5YC95">
    <property type="interactions" value="334"/>
</dbReference>
<keyword evidence="1 6" id="KW-0963">Cytoplasm</keyword>
<reference evidence="8 9" key="2">
    <citation type="journal article" date="2011" name="ISME J.">
        <title>RNA-seq reveals cooperative metabolic interactions between two termite-gut spirochete species in co-culture.</title>
        <authorList>
            <person name="Rosenthal A.Z."/>
            <person name="Matson E.G."/>
            <person name="Eldar A."/>
            <person name="Leadbetter J.R."/>
        </authorList>
    </citation>
    <scope>NUCLEOTIDE SEQUENCE [LARGE SCALE GENOMIC DNA]</scope>
    <source>
        <strain evidence="9">ATCC BAA-888 / DSM 13862 / ZAS-9</strain>
    </source>
</reference>
<feature type="region of interest" description="Domain III" evidence="6">
    <location>
        <begin position="145"/>
        <end position="200"/>
    </location>
</feature>
<dbReference type="EMBL" id="CP001841">
    <property type="protein sequence ID" value="AEF81191.1"/>
    <property type="molecule type" value="Genomic_DNA"/>
</dbReference>
<dbReference type="STRING" id="545695.TREAZ_0477"/>
<evidence type="ECO:0000256" key="1">
    <source>
        <dbReference type="ARBA" id="ARBA00022490"/>
    </source>
</evidence>
<organism evidence="8 9">
    <name type="scientific">Leadbettera azotonutricia (strain ATCC BAA-888 / DSM 13862 / ZAS-9)</name>
    <name type="common">Treponema azotonutricium</name>
    <dbReference type="NCBI Taxonomy" id="545695"/>
    <lineage>
        <taxon>Bacteria</taxon>
        <taxon>Pseudomonadati</taxon>
        <taxon>Spirochaetota</taxon>
        <taxon>Spirochaetia</taxon>
        <taxon>Spirochaetales</taxon>
        <taxon>Breznakiellaceae</taxon>
        <taxon>Leadbettera</taxon>
    </lineage>
</organism>
<keyword evidence="8" id="KW-0547">Nucleotide-binding</keyword>
<feature type="domain" description="Helix-hairpin-helix DNA-binding motif class 1" evidence="7">
    <location>
        <begin position="108"/>
        <end position="127"/>
    </location>
</feature>
<proteinExistence type="inferred from homology"/>
<name>F5YC95_LEAAZ</name>
<gene>
    <name evidence="6 8" type="primary">ruvA</name>
    <name evidence="8" type="ordered locus">TREAZ_0477</name>
</gene>
<dbReference type="NCBIfam" id="TIGR00084">
    <property type="entry name" value="ruvA"/>
    <property type="match status" value="1"/>
</dbReference>
<evidence type="ECO:0000313" key="9">
    <source>
        <dbReference type="Proteomes" id="UP000009222"/>
    </source>
</evidence>
<keyword evidence="4 6" id="KW-0233">DNA recombination</keyword>
<dbReference type="HAMAP" id="MF_00031">
    <property type="entry name" value="DNA_HJ_migration_RuvA"/>
    <property type="match status" value="1"/>
</dbReference>
<dbReference type="RefSeq" id="WP_015711473.1">
    <property type="nucleotide sequence ID" value="NC_015577.1"/>
</dbReference>
<dbReference type="Pfam" id="PF14520">
    <property type="entry name" value="HHH_5"/>
    <property type="match status" value="1"/>
</dbReference>
<comment type="similarity">
    <text evidence="6">Belongs to the RuvA family.</text>
</comment>
<evidence type="ECO:0000256" key="2">
    <source>
        <dbReference type="ARBA" id="ARBA00022763"/>
    </source>
</evidence>
<dbReference type="OrthoDB" id="5293449at2"/>
<comment type="function">
    <text evidence="6">The RuvA-RuvB-RuvC complex processes Holliday junction (HJ) DNA during genetic recombination and DNA repair, while the RuvA-RuvB complex plays an important role in the rescue of blocked DNA replication forks via replication fork reversal (RFR). RuvA specifically binds to HJ cruciform DNA, conferring on it an open structure. The RuvB hexamer acts as an ATP-dependent pump, pulling dsDNA into and through the RuvAB complex. HJ branch migration allows RuvC to scan DNA until it finds its consensus sequence, where it cleaves and resolves the cruciform DNA.</text>
</comment>
<comment type="subcellular location">
    <subcellularLocation>
        <location evidence="6">Cytoplasm</location>
    </subcellularLocation>
</comment>
<dbReference type="Gene3D" id="1.10.150.20">
    <property type="entry name" value="5' to 3' exonuclease, C-terminal subdomain"/>
    <property type="match status" value="1"/>
</dbReference>
<dbReference type="KEGG" id="taz:TREAZ_0477"/>
<feature type="domain" description="Helix-hairpin-helix DNA-binding motif class 1" evidence="7">
    <location>
        <begin position="73"/>
        <end position="92"/>
    </location>
</feature>
<dbReference type="Proteomes" id="UP000009222">
    <property type="component" value="Chromosome"/>
</dbReference>
<evidence type="ECO:0000259" key="7">
    <source>
        <dbReference type="SMART" id="SM00278"/>
    </source>
</evidence>
<dbReference type="SMART" id="SM00278">
    <property type="entry name" value="HhH1"/>
    <property type="match status" value="2"/>
</dbReference>
<evidence type="ECO:0000256" key="5">
    <source>
        <dbReference type="ARBA" id="ARBA00023204"/>
    </source>
</evidence>
<accession>F5YC95</accession>
<keyword evidence="8" id="KW-0067">ATP-binding</keyword>
<keyword evidence="2 6" id="KW-0227">DNA damage</keyword>
<dbReference type="GO" id="GO:0009378">
    <property type="term" value="F:four-way junction helicase activity"/>
    <property type="evidence" value="ECO:0007669"/>
    <property type="project" value="InterPro"/>
</dbReference>
<comment type="subunit">
    <text evidence="6">Homotetramer. Forms an RuvA(8)-RuvB(12)-Holliday junction (HJ) complex. HJ DNA is sandwiched between 2 RuvA tetramers; dsDNA enters through RuvA and exits via RuvB. An RuvB hexamer assembles on each DNA strand where it exits the tetramer. Each RuvB hexamer is contacted by two RuvA subunits (via domain III) on 2 adjacent RuvB subunits; this complex drives branch migration. In the full resolvosome a probable DNA-RuvA(4)-RuvB(12)-RuvC(2) complex forms which resolves the HJ.</text>
</comment>
<dbReference type="GO" id="GO:0048476">
    <property type="term" value="C:Holliday junction resolvase complex"/>
    <property type="evidence" value="ECO:0007669"/>
    <property type="project" value="UniProtKB-UniRule"/>
</dbReference>
<keyword evidence="3 6" id="KW-0238">DNA-binding</keyword>
<dbReference type="InterPro" id="IPR010994">
    <property type="entry name" value="RuvA_2-like"/>
</dbReference>
<dbReference type="GO" id="GO:0005737">
    <property type="term" value="C:cytoplasm"/>
    <property type="evidence" value="ECO:0007669"/>
    <property type="project" value="UniProtKB-SubCell"/>
</dbReference>
<comment type="caution">
    <text evidence="6">Lacks conserved residue(s) required for the propagation of feature annotation.</text>
</comment>
<dbReference type="eggNOG" id="COG0632">
    <property type="taxonomic scope" value="Bacteria"/>
</dbReference>
<evidence type="ECO:0000256" key="6">
    <source>
        <dbReference type="HAMAP-Rule" id="MF_00031"/>
    </source>
</evidence>
<dbReference type="InterPro" id="IPR000085">
    <property type="entry name" value="RuvA"/>
</dbReference>
<dbReference type="InterPro" id="IPR013849">
    <property type="entry name" value="DNA_helicase_Holl-junc_RuvA_I"/>
</dbReference>
<keyword evidence="9" id="KW-1185">Reference proteome</keyword>
<keyword evidence="5 6" id="KW-0234">DNA repair</keyword>
<dbReference type="GO" id="GO:0006310">
    <property type="term" value="P:DNA recombination"/>
    <property type="evidence" value="ECO:0007669"/>
    <property type="project" value="UniProtKB-UniRule"/>
</dbReference>
<dbReference type="GO" id="GO:0000400">
    <property type="term" value="F:four-way junction DNA binding"/>
    <property type="evidence" value="ECO:0007669"/>
    <property type="project" value="UniProtKB-UniRule"/>
</dbReference>
<keyword evidence="8" id="KW-0347">Helicase</keyword>
<dbReference type="InterPro" id="IPR012340">
    <property type="entry name" value="NA-bd_OB-fold"/>
</dbReference>
<evidence type="ECO:0000313" key="8">
    <source>
        <dbReference type="EMBL" id="AEF81191.1"/>
    </source>
</evidence>
<dbReference type="Pfam" id="PF01330">
    <property type="entry name" value="RuvA_N"/>
    <property type="match status" value="1"/>
</dbReference>
<evidence type="ECO:0000256" key="4">
    <source>
        <dbReference type="ARBA" id="ARBA00023172"/>
    </source>
</evidence>
<dbReference type="GO" id="GO:0006281">
    <property type="term" value="P:DNA repair"/>
    <property type="evidence" value="ECO:0007669"/>
    <property type="project" value="UniProtKB-UniRule"/>
</dbReference>
<dbReference type="SUPFAM" id="SSF47781">
    <property type="entry name" value="RuvA domain 2-like"/>
    <property type="match status" value="1"/>
</dbReference>
<dbReference type="GO" id="GO:0005524">
    <property type="term" value="F:ATP binding"/>
    <property type="evidence" value="ECO:0007669"/>
    <property type="project" value="InterPro"/>
</dbReference>
<keyword evidence="8" id="KW-0378">Hydrolase</keyword>